<dbReference type="Pfam" id="PF09360">
    <property type="entry name" value="zf-CDGSH"/>
    <property type="match status" value="1"/>
</dbReference>
<evidence type="ECO:0000259" key="12">
    <source>
        <dbReference type="SMART" id="SM00704"/>
    </source>
</evidence>
<evidence type="ECO:0000256" key="9">
    <source>
        <dbReference type="ARBA" id="ARBA00023136"/>
    </source>
</evidence>
<dbReference type="GO" id="GO:0046872">
    <property type="term" value="F:metal ion binding"/>
    <property type="evidence" value="ECO:0007669"/>
    <property type="project" value="UniProtKB-KW"/>
</dbReference>
<evidence type="ECO:0000256" key="11">
    <source>
        <dbReference type="SAM" id="Phobius"/>
    </source>
</evidence>
<evidence type="ECO:0000313" key="13">
    <source>
        <dbReference type="EMBL" id="KAL1139533.1"/>
    </source>
</evidence>
<comment type="subcellular location">
    <subcellularLocation>
        <location evidence="1">Endoplasmic reticulum membrane</location>
        <topology evidence="1">Single-pass membrane protein</topology>
    </subcellularLocation>
</comment>
<evidence type="ECO:0000256" key="6">
    <source>
        <dbReference type="ARBA" id="ARBA00022989"/>
    </source>
</evidence>
<keyword evidence="14" id="KW-1185">Reference proteome</keyword>
<evidence type="ECO:0000256" key="8">
    <source>
        <dbReference type="ARBA" id="ARBA00023014"/>
    </source>
</evidence>
<comment type="caution">
    <text evidence="13">The sequence shown here is derived from an EMBL/GenBank/DDBJ whole genome shotgun (WGS) entry which is preliminary data.</text>
</comment>
<gene>
    <name evidence="13" type="ORF">AAG570_006516</name>
</gene>
<dbReference type="GO" id="GO:0005739">
    <property type="term" value="C:mitochondrion"/>
    <property type="evidence" value="ECO:0007669"/>
    <property type="project" value="UniProtKB-ARBA"/>
</dbReference>
<dbReference type="SMART" id="SM00704">
    <property type="entry name" value="ZnF_CDGSH"/>
    <property type="match status" value="1"/>
</dbReference>
<keyword evidence="8" id="KW-0411">Iron-sulfur</keyword>
<keyword evidence="5" id="KW-0479">Metal-binding</keyword>
<evidence type="ECO:0000313" key="14">
    <source>
        <dbReference type="Proteomes" id="UP001558652"/>
    </source>
</evidence>
<evidence type="ECO:0000256" key="3">
    <source>
        <dbReference type="ARBA" id="ARBA00022692"/>
    </source>
</evidence>
<proteinExistence type="inferred from homology"/>
<dbReference type="Gene3D" id="3.40.5.90">
    <property type="entry name" value="CDGSH iron-sulfur domain, mitoNEET-type"/>
    <property type="match status" value="1"/>
</dbReference>
<evidence type="ECO:0000256" key="5">
    <source>
        <dbReference type="ARBA" id="ARBA00022723"/>
    </source>
</evidence>
<protein>
    <recommendedName>
        <fullName evidence="12">Iron-binding zinc finger CDGSH type domain-containing protein</fullName>
    </recommendedName>
</protein>
<dbReference type="InterPro" id="IPR045131">
    <property type="entry name" value="CISD1/2"/>
</dbReference>
<feature type="transmembrane region" description="Helical" evidence="11">
    <location>
        <begin position="36"/>
        <end position="54"/>
    </location>
</feature>
<dbReference type="GO" id="GO:0051537">
    <property type="term" value="F:2 iron, 2 sulfur cluster binding"/>
    <property type="evidence" value="ECO:0007669"/>
    <property type="project" value="UniProtKB-KW"/>
</dbReference>
<keyword evidence="9 11" id="KW-0472">Membrane</keyword>
<evidence type="ECO:0000256" key="2">
    <source>
        <dbReference type="ARBA" id="ARBA00008624"/>
    </source>
</evidence>
<dbReference type="GO" id="GO:0005789">
    <property type="term" value="C:endoplasmic reticulum membrane"/>
    <property type="evidence" value="ECO:0007669"/>
    <property type="project" value="UniProtKB-SubCell"/>
</dbReference>
<keyword evidence="7" id="KW-0408">Iron</keyword>
<keyword evidence="4" id="KW-0001">2Fe-2S</keyword>
<evidence type="ECO:0000256" key="10">
    <source>
        <dbReference type="ARBA" id="ARBA00034078"/>
    </source>
</evidence>
<evidence type="ECO:0000256" key="1">
    <source>
        <dbReference type="ARBA" id="ARBA00004389"/>
    </source>
</evidence>
<dbReference type="EMBL" id="JBFDAA010000002">
    <property type="protein sequence ID" value="KAL1139533.1"/>
    <property type="molecule type" value="Genomic_DNA"/>
</dbReference>
<keyword evidence="3 11" id="KW-0812">Transmembrane</keyword>
<dbReference type="InterPro" id="IPR018967">
    <property type="entry name" value="FeS-contain_CDGSH-typ"/>
</dbReference>
<dbReference type="FunFam" id="3.40.5.90:FF:000001">
    <property type="entry name" value="CDGSH iron-sulfur domain-containing protein 1"/>
    <property type="match status" value="1"/>
</dbReference>
<organism evidence="13 14">
    <name type="scientific">Ranatra chinensis</name>
    <dbReference type="NCBI Taxonomy" id="642074"/>
    <lineage>
        <taxon>Eukaryota</taxon>
        <taxon>Metazoa</taxon>
        <taxon>Ecdysozoa</taxon>
        <taxon>Arthropoda</taxon>
        <taxon>Hexapoda</taxon>
        <taxon>Insecta</taxon>
        <taxon>Pterygota</taxon>
        <taxon>Neoptera</taxon>
        <taxon>Paraneoptera</taxon>
        <taxon>Hemiptera</taxon>
        <taxon>Heteroptera</taxon>
        <taxon>Panheteroptera</taxon>
        <taxon>Nepomorpha</taxon>
        <taxon>Nepidae</taxon>
        <taxon>Ranatrinae</taxon>
        <taxon>Ranatra</taxon>
    </lineage>
</organism>
<reference evidence="13 14" key="1">
    <citation type="submission" date="2024-07" db="EMBL/GenBank/DDBJ databases">
        <title>Chromosome-level genome assembly of the water stick insect Ranatra chinensis (Heteroptera: Nepidae).</title>
        <authorList>
            <person name="Liu X."/>
        </authorList>
    </citation>
    <scope>NUCLEOTIDE SEQUENCE [LARGE SCALE GENOMIC DNA]</scope>
    <source>
        <strain evidence="13">Cailab_2021Rc</strain>
        <tissue evidence="13">Muscle</tissue>
    </source>
</reference>
<dbReference type="PANTHER" id="PTHR13680">
    <property type="entry name" value="CDGSH IRON-SULFUR DOMAIN-CONTAINING PROTEIN 1"/>
    <property type="match status" value="1"/>
</dbReference>
<dbReference type="AlphaFoldDB" id="A0ABD0YU76"/>
<name>A0ABD0YU76_9HEMI</name>
<feature type="domain" description="Iron-binding zinc finger CDGSH type" evidence="12">
    <location>
        <begin position="78"/>
        <end position="116"/>
    </location>
</feature>
<sequence>MHPISTLVKTSIPNYLSGLPIPDTIGGWFKLGVKDWAALVPFFAVIGGISFVTFRTVKPRNTSHFQSVNPSIRKDEAKVVDIVNIEDLGDSTAFCRCWRSAKFPYCDGSHGRHNRENCDNTGPVVIKK</sequence>
<comment type="similarity">
    <text evidence="2">Belongs to the CISD protein family. CISD2 subfamily.</text>
</comment>
<dbReference type="Pfam" id="PF10660">
    <property type="entry name" value="MitoNEET_N"/>
    <property type="match status" value="1"/>
</dbReference>
<dbReference type="PANTHER" id="PTHR13680:SF5">
    <property type="entry name" value="CDGSH IRON-SULFUR DOMAIN-CONTAINING PROTEIN 1"/>
    <property type="match status" value="1"/>
</dbReference>
<accession>A0ABD0YU76</accession>
<keyword evidence="6 11" id="KW-1133">Transmembrane helix</keyword>
<dbReference type="InterPro" id="IPR019610">
    <property type="entry name" value="FeS-contain_mitoNEET_N"/>
</dbReference>
<comment type="cofactor">
    <cofactor evidence="10">
        <name>[2Fe-2S] cluster</name>
        <dbReference type="ChEBI" id="CHEBI:190135"/>
    </cofactor>
</comment>
<dbReference type="Proteomes" id="UP001558652">
    <property type="component" value="Unassembled WGS sequence"/>
</dbReference>
<evidence type="ECO:0000256" key="7">
    <source>
        <dbReference type="ARBA" id="ARBA00023004"/>
    </source>
</evidence>
<dbReference type="InterPro" id="IPR042216">
    <property type="entry name" value="MitoNEET_CISD"/>
</dbReference>
<evidence type="ECO:0000256" key="4">
    <source>
        <dbReference type="ARBA" id="ARBA00022714"/>
    </source>
</evidence>